<name>A0A158JFR8_9BURK</name>
<proteinExistence type="predicted"/>
<accession>A0A158JFR8</accession>
<feature type="signal peptide" evidence="2">
    <location>
        <begin position="1"/>
        <end position="23"/>
    </location>
</feature>
<feature type="compositionally biased region" description="Polar residues" evidence="1">
    <location>
        <begin position="148"/>
        <end position="187"/>
    </location>
</feature>
<evidence type="ECO:0000313" key="3">
    <source>
        <dbReference type="EMBL" id="SAL67251.1"/>
    </source>
</evidence>
<feature type="chain" id="PRO_5008502074" evidence="2">
    <location>
        <begin position="24"/>
        <end position="206"/>
    </location>
</feature>
<reference evidence="3 4" key="1">
    <citation type="submission" date="2016-01" db="EMBL/GenBank/DDBJ databases">
        <authorList>
            <person name="Oliw E.H."/>
        </authorList>
    </citation>
    <scope>NUCLEOTIDE SEQUENCE [LARGE SCALE GENOMIC DNA]</scope>
    <source>
        <strain evidence="3">LMG 27134</strain>
    </source>
</reference>
<dbReference type="RefSeq" id="WP_156529105.1">
    <property type="nucleotide sequence ID" value="NZ_FCOK02000083.1"/>
</dbReference>
<gene>
    <name evidence="3" type="ORF">AWB69_07691</name>
</gene>
<organism evidence="3 4">
    <name type="scientific">Caballeronia udeis</name>
    <dbReference type="NCBI Taxonomy" id="1232866"/>
    <lineage>
        <taxon>Bacteria</taxon>
        <taxon>Pseudomonadati</taxon>
        <taxon>Pseudomonadota</taxon>
        <taxon>Betaproteobacteria</taxon>
        <taxon>Burkholderiales</taxon>
        <taxon>Burkholderiaceae</taxon>
        <taxon>Caballeronia</taxon>
    </lineage>
</organism>
<dbReference type="EMBL" id="FCOK02000083">
    <property type="protein sequence ID" value="SAL67251.1"/>
    <property type="molecule type" value="Genomic_DNA"/>
</dbReference>
<protein>
    <submittedName>
        <fullName evidence="3">Uncharacterized protein</fullName>
    </submittedName>
</protein>
<evidence type="ECO:0000313" key="4">
    <source>
        <dbReference type="Proteomes" id="UP000054683"/>
    </source>
</evidence>
<evidence type="ECO:0000256" key="2">
    <source>
        <dbReference type="SAM" id="SignalP"/>
    </source>
</evidence>
<evidence type="ECO:0000256" key="1">
    <source>
        <dbReference type="SAM" id="MobiDB-lite"/>
    </source>
</evidence>
<sequence length="206" mass="21455">MKNQQKNVFVIASLSFIAITANSQTISVGVIGGTAAVEATHAAAFTGVAAIKPNQAIGVMNTQMSAVAGRELSSVEKIGPTNSVVQQNLAATSAPLSSTYAIQPFENFSNSFTVNNFNFLRMNVAPVNNNGFSQDEGVNRGELPAEPTTESMNSEAQSYTDGFAPQNSTQHAQLPAETSSVPKSQLASPIIGASEVDDGLSNVSDQ</sequence>
<feature type="region of interest" description="Disordered" evidence="1">
    <location>
        <begin position="131"/>
        <end position="206"/>
    </location>
</feature>
<keyword evidence="2" id="KW-0732">Signal</keyword>
<dbReference type="Proteomes" id="UP000054683">
    <property type="component" value="Unassembled WGS sequence"/>
</dbReference>
<dbReference type="AlphaFoldDB" id="A0A158JFR8"/>